<feature type="domain" description="ABC1 atypical kinase-like" evidence="3">
    <location>
        <begin position="190"/>
        <end position="459"/>
    </location>
</feature>
<keyword evidence="2" id="KW-1133">Transmembrane helix</keyword>
<dbReference type="InterPro" id="IPR011009">
    <property type="entry name" value="Kinase-like_dom_sf"/>
</dbReference>
<evidence type="ECO:0000313" key="5">
    <source>
        <dbReference type="Proteomes" id="UP001596496"/>
    </source>
</evidence>
<keyword evidence="4" id="KW-0418">Kinase</keyword>
<feature type="transmembrane region" description="Helical" evidence="2">
    <location>
        <begin position="6"/>
        <end position="25"/>
    </location>
</feature>
<evidence type="ECO:0000259" key="3">
    <source>
        <dbReference type="Pfam" id="PF03109"/>
    </source>
</evidence>
<gene>
    <name evidence="4" type="ORF">ACFQSB_31620</name>
</gene>
<comment type="caution">
    <text evidence="4">The sequence shown here is derived from an EMBL/GenBank/DDBJ whole genome shotgun (WGS) entry which is preliminary data.</text>
</comment>
<dbReference type="RefSeq" id="WP_380830516.1">
    <property type="nucleotide sequence ID" value="NZ_JBHTCG010000030.1"/>
</dbReference>
<dbReference type="Pfam" id="PF03109">
    <property type="entry name" value="ABC1"/>
    <property type="match status" value="1"/>
</dbReference>
<keyword evidence="4" id="KW-0808">Transferase</keyword>
<sequence length="680" mass="72175">MDVGITIVIAVTVLVMIGAFAVAARRLLNLRFGVVRGLLAGALAFLLAGPIMQALAGSVSPQDSSLTPLWFLILAVACALLAAMVFLAVAEALVPAGSLPGPVELARSLRGRAARSRRYFAIVRILARHGLGPYLRGRRPDDGAGGRARVARSLRLALDEAGVTFVKLGQIMSTRPDLLPAEFIDELALLRDRAAPAPWEQVERVLAEELPGPVEEVFAEFERRPLASASIAQVYAARLRSGDRVVVKVRRPGITEVVERDLDIVARLALTLSARTRWGRAIGVRDLARGFAEALREELDFRVEAANMAAVAATSRDAEVHVPAPHLPLSGRRVLVMERLDGTPLDTAAPASRPGDAADADAWGTAGAEAAGGAGHDGAATGTAPDAGALARTLLGTLLRQIMVDGVFHADPHPGNILLLADGRLGLLDFGSVGRLDGSLRASLQRLLLAMDRGDPLGVADALLEVVPRPDEIDEARLERELGRFMARHMNGAGATAGARMFTDLFGIVSGHGLSVPPEVAAVFRTLATVEGTLTALAPGFDLVAEARAFGARHFAESRDPATIRRAVTDEATALLPMLRRLPRRLERIAGAAENGRLSVNVRLFADERDRTHVTGMLHQVLLTVLAATAGIMAVLLLGVDGGPKVTAQVGLYQLFAYNLLVVASILALRVLVVIFRRDL</sequence>
<keyword evidence="5" id="KW-1185">Reference proteome</keyword>
<reference evidence="5" key="1">
    <citation type="journal article" date="2019" name="Int. J. Syst. Evol. Microbiol.">
        <title>The Global Catalogue of Microorganisms (GCM) 10K type strain sequencing project: providing services to taxonomists for standard genome sequencing and annotation.</title>
        <authorList>
            <consortium name="The Broad Institute Genomics Platform"/>
            <consortium name="The Broad Institute Genome Sequencing Center for Infectious Disease"/>
            <person name="Wu L."/>
            <person name="Ma J."/>
        </authorList>
    </citation>
    <scope>NUCLEOTIDE SEQUENCE [LARGE SCALE GENOMIC DNA]</scope>
    <source>
        <strain evidence="5">CECT 7649</strain>
    </source>
</reference>
<dbReference type="SUPFAM" id="SSF56112">
    <property type="entry name" value="Protein kinase-like (PK-like)"/>
    <property type="match status" value="1"/>
</dbReference>
<keyword evidence="2" id="KW-0472">Membrane</keyword>
<comment type="similarity">
    <text evidence="1">Belongs to the protein kinase superfamily. ADCK protein kinase family.</text>
</comment>
<dbReference type="CDD" id="cd05121">
    <property type="entry name" value="ABC1_ADCK3-like"/>
    <property type="match status" value="1"/>
</dbReference>
<evidence type="ECO:0000256" key="2">
    <source>
        <dbReference type="SAM" id="Phobius"/>
    </source>
</evidence>
<dbReference type="GO" id="GO:0016301">
    <property type="term" value="F:kinase activity"/>
    <property type="evidence" value="ECO:0007669"/>
    <property type="project" value="UniProtKB-KW"/>
</dbReference>
<accession>A0ABW2PEP0</accession>
<evidence type="ECO:0000256" key="1">
    <source>
        <dbReference type="ARBA" id="ARBA00009670"/>
    </source>
</evidence>
<organism evidence="4 5">
    <name type="scientific">Sphaerisporangium rhizosphaerae</name>
    <dbReference type="NCBI Taxonomy" id="2269375"/>
    <lineage>
        <taxon>Bacteria</taxon>
        <taxon>Bacillati</taxon>
        <taxon>Actinomycetota</taxon>
        <taxon>Actinomycetes</taxon>
        <taxon>Streptosporangiales</taxon>
        <taxon>Streptosporangiaceae</taxon>
        <taxon>Sphaerisporangium</taxon>
    </lineage>
</organism>
<dbReference type="PANTHER" id="PTHR10566">
    <property type="entry name" value="CHAPERONE-ACTIVITY OF BC1 COMPLEX CABC1 -RELATED"/>
    <property type="match status" value="1"/>
</dbReference>
<evidence type="ECO:0000313" key="4">
    <source>
        <dbReference type="EMBL" id="MFC7386796.1"/>
    </source>
</evidence>
<name>A0ABW2PEP0_9ACTN</name>
<dbReference type="InterPro" id="IPR050154">
    <property type="entry name" value="UbiB_kinase"/>
</dbReference>
<keyword evidence="2" id="KW-0812">Transmembrane</keyword>
<dbReference type="EMBL" id="JBHTCG010000030">
    <property type="protein sequence ID" value="MFC7386796.1"/>
    <property type="molecule type" value="Genomic_DNA"/>
</dbReference>
<dbReference type="InterPro" id="IPR004147">
    <property type="entry name" value="ABC1_dom"/>
</dbReference>
<feature type="transmembrane region" description="Helical" evidence="2">
    <location>
        <begin position="37"/>
        <end position="56"/>
    </location>
</feature>
<proteinExistence type="inferred from homology"/>
<protein>
    <submittedName>
        <fullName evidence="4">ABC1 kinase family protein</fullName>
    </submittedName>
</protein>
<dbReference type="PANTHER" id="PTHR10566:SF113">
    <property type="entry name" value="PROTEIN ACTIVITY OF BC1 COMPLEX KINASE 7, CHLOROPLASTIC"/>
    <property type="match status" value="1"/>
</dbReference>
<feature type="transmembrane region" description="Helical" evidence="2">
    <location>
        <begin position="621"/>
        <end position="640"/>
    </location>
</feature>
<dbReference type="Proteomes" id="UP001596496">
    <property type="component" value="Unassembled WGS sequence"/>
</dbReference>
<feature type="transmembrane region" description="Helical" evidence="2">
    <location>
        <begin position="652"/>
        <end position="676"/>
    </location>
</feature>
<feature type="transmembrane region" description="Helical" evidence="2">
    <location>
        <begin position="68"/>
        <end position="90"/>
    </location>
</feature>